<feature type="region of interest" description="Disordered" evidence="2">
    <location>
        <begin position="599"/>
        <end position="629"/>
    </location>
</feature>
<dbReference type="AlphaFoldDB" id="A0A9N9WZ10"/>
<evidence type="ECO:0000256" key="1">
    <source>
        <dbReference type="SAM" id="Coils"/>
    </source>
</evidence>
<reference evidence="3" key="1">
    <citation type="submission" date="2022-01" db="EMBL/GenBank/DDBJ databases">
        <authorList>
            <person name="King R."/>
        </authorList>
    </citation>
    <scope>NUCLEOTIDE SEQUENCE</scope>
</reference>
<feature type="compositionally biased region" description="Polar residues" evidence="2">
    <location>
        <begin position="717"/>
        <end position="730"/>
    </location>
</feature>
<feature type="coiled-coil region" evidence="1">
    <location>
        <begin position="58"/>
        <end position="280"/>
    </location>
</feature>
<feature type="compositionally biased region" description="Basic and acidic residues" evidence="2">
    <location>
        <begin position="779"/>
        <end position="793"/>
    </location>
</feature>
<feature type="region of interest" description="Disordered" evidence="2">
    <location>
        <begin position="841"/>
        <end position="863"/>
    </location>
</feature>
<feature type="compositionally biased region" description="Basic and acidic residues" evidence="2">
    <location>
        <begin position="971"/>
        <end position="989"/>
    </location>
</feature>
<dbReference type="EMBL" id="OU896719">
    <property type="protein sequence ID" value="CAG9816372.1"/>
    <property type="molecule type" value="Genomic_DNA"/>
</dbReference>
<feature type="compositionally biased region" description="Polar residues" evidence="2">
    <location>
        <begin position="991"/>
        <end position="1009"/>
    </location>
</feature>
<feature type="compositionally biased region" description="Polar residues" evidence="2">
    <location>
        <begin position="1148"/>
        <end position="1159"/>
    </location>
</feature>
<feature type="compositionally biased region" description="Polar residues" evidence="2">
    <location>
        <begin position="599"/>
        <end position="610"/>
    </location>
</feature>
<feature type="region of interest" description="Disordered" evidence="2">
    <location>
        <begin position="1024"/>
        <end position="1078"/>
    </location>
</feature>
<feature type="compositionally biased region" description="Polar residues" evidence="2">
    <location>
        <begin position="746"/>
        <end position="757"/>
    </location>
</feature>
<feature type="compositionally biased region" description="Polar residues" evidence="2">
    <location>
        <begin position="959"/>
        <end position="970"/>
    </location>
</feature>
<evidence type="ECO:0000256" key="2">
    <source>
        <dbReference type="SAM" id="MobiDB-lite"/>
    </source>
</evidence>
<dbReference type="Proteomes" id="UP001153737">
    <property type="component" value="Chromosome 13"/>
</dbReference>
<keyword evidence="4" id="KW-1185">Reference proteome</keyword>
<keyword evidence="1" id="KW-0175">Coiled coil</keyword>
<feature type="region of interest" description="Disordered" evidence="2">
    <location>
        <begin position="1129"/>
        <end position="1159"/>
    </location>
</feature>
<dbReference type="OrthoDB" id="8191583at2759"/>
<organism evidence="3 4">
    <name type="scientific">Phaedon cochleariae</name>
    <name type="common">Mustard beetle</name>
    <dbReference type="NCBI Taxonomy" id="80249"/>
    <lineage>
        <taxon>Eukaryota</taxon>
        <taxon>Metazoa</taxon>
        <taxon>Ecdysozoa</taxon>
        <taxon>Arthropoda</taxon>
        <taxon>Hexapoda</taxon>
        <taxon>Insecta</taxon>
        <taxon>Pterygota</taxon>
        <taxon>Neoptera</taxon>
        <taxon>Endopterygota</taxon>
        <taxon>Coleoptera</taxon>
        <taxon>Polyphaga</taxon>
        <taxon>Cucujiformia</taxon>
        <taxon>Chrysomeloidea</taxon>
        <taxon>Chrysomelidae</taxon>
        <taxon>Chrysomelinae</taxon>
        <taxon>Chrysomelini</taxon>
        <taxon>Phaedon</taxon>
    </lineage>
</organism>
<feature type="region of interest" description="Disordered" evidence="2">
    <location>
        <begin position="933"/>
        <end position="1009"/>
    </location>
</feature>
<feature type="compositionally biased region" description="Polar residues" evidence="2">
    <location>
        <begin position="1040"/>
        <end position="1051"/>
    </location>
</feature>
<sequence>MGNTSSSRFDEQTDDDVWWPNSGQADPNPVEPEADASEPSQREFRDEIDFQLEMERIREKRKNIIGKKRKEMEDLREEVAKLKQENAELKKNNLPAVGTLDEETKLLRRQNADLRDILEEKSRLLCESETLLEKNRELRISIAEMQEQMQHLNAEVVNFEQEREDYRAHVVALKDVISVSKHMLKIRESQLKELKEKVDSIEKTLSDRETQVLSQELRNEYERQLANIRNLRTLYEERQRMERREKADLMSTMEDVKKELEEEQKKNGELDTRIIELETENSTKYDTIKTLESNLGLSKAECRQFKSELSVINQLFSEILLGFNSSQVIDLDKLQKHLEDHHDLLQDIVVNEISSEVSYALPKVLLDLLNQVSGEKSKPRHLETIQEEQGLHPLETFNETYNLFFVDSASSIHQQMNSAEEIVENLPKVWRVLIELLSHQTAPTNTLSSSEDKENPCYKTVDTPKGPSPVLSVSRTFIRLKDLILEKKSLEKETNHLKQLNGHLENRLQDQEKRLELVHSELSKTWLVVGTLQKQHQMLHTQEKILRYELAQKRKLLNELKEELEESREKWAQARAKNSNTEQQWRLLRTEFASRKNTVLSEEYNNSGESGYSDDREGLSSDEEPGYETDISECAQKLTEEEKSDLDKLHEKIEDGASFLESSEAEGSGMQASTSKDCNLKSPKEGSILLDNPADANGGAESTQEITEESEIDWLRPTTSTEASEITNETYGKPSKDTQKSLEFLESSSLRDNNQENTPKDDSNCTQKITDENEEANEESTKEISNEVAEVKSDQAISLQEDESDECAQKIASDCIDRSVSNHESVSFEKDGSNECAQKITSGCNDRSVSNHEPVSFEEDKSNKCDQKITSDCKEMSVLNQESASFEKDESNACSQKITSDCNDRSLRNHECIGLLQNVQSCSSIDLKTEEVETDDKVKQSSIAPEYAKETLEGPFLQTGDSNGTAQKITSVEKEKANYESAISEREMSGVKTNESSIASECIQGPSNGTLSLRIPGECSQEISSTRRVKNNESVGLMKQINSVDRNSCSSEDPMRTDETEEPTATVEADSASAIQGGQKLTLEEVLARRDERLRRMEGQASQLVSKVASTAIRSVAISNRLDDLHEVYGQSVESSGENIDNDDDSFQTENSQNNEGVD</sequence>
<feature type="region of interest" description="Disordered" evidence="2">
    <location>
        <begin position="444"/>
        <end position="465"/>
    </location>
</feature>
<feature type="region of interest" description="Disordered" evidence="2">
    <location>
        <begin position="1"/>
        <end position="46"/>
    </location>
</feature>
<feature type="compositionally biased region" description="Basic and acidic residues" evidence="2">
    <location>
        <begin position="641"/>
        <end position="655"/>
    </location>
</feature>
<evidence type="ECO:0000313" key="4">
    <source>
        <dbReference type="Proteomes" id="UP001153737"/>
    </source>
</evidence>
<name>A0A9N9WZ10_PHACE</name>
<proteinExistence type="predicted"/>
<accession>A0A9N9WZ10</accession>
<feature type="region of interest" description="Disordered" evidence="2">
    <location>
        <begin position="641"/>
        <end position="805"/>
    </location>
</feature>
<reference evidence="3" key="2">
    <citation type="submission" date="2022-10" db="EMBL/GenBank/DDBJ databases">
        <authorList>
            <consortium name="ENA_rothamsted_submissions"/>
            <consortium name="culmorum"/>
            <person name="King R."/>
        </authorList>
    </citation>
    <scope>NUCLEOTIDE SEQUENCE</scope>
</reference>
<feature type="coiled-coil region" evidence="1">
    <location>
        <begin position="480"/>
        <end position="584"/>
    </location>
</feature>
<protein>
    <submittedName>
        <fullName evidence="3">Uncharacterized protein</fullName>
    </submittedName>
</protein>
<feature type="compositionally biased region" description="Polar residues" evidence="2">
    <location>
        <begin position="841"/>
        <end position="853"/>
    </location>
</feature>
<feature type="compositionally biased region" description="Acidic residues" evidence="2">
    <location>
        <begin position="620"/>
        <end position="629"/>
    </location>
</feature>
<gene>
    <name evidence="3" type="ORF">PHAECO_LOCUS3574</name>
</gene>
<evidence type="ECO:0000313" key="3">
    <source>
        <dbReference type="EMBL" id="CAG9816372.1"/>
    </source>
</evidence>